<dbReference type="GO" id="GO:0004497">
    <property type="term" value="F:monooxygenase activity"/>
    <property type="evidence" value="ECO:0007669"/>
    <property type="project" value="UniProtKB-KW"/>
</dbReference>
<gene>
    <name evidence="1" type="primary">ptaG</name>
    <name evidence="1" type="ORF">LAWI1_G001699</name>
</gene>
<dbReference type="PANTHER" id="PTHR39598">
    <property type="entry name" value="AUSTINOL SYNTHESIS PROTEIN F-RELATED"/>
    <property type="match status" value="1"/>
</dbReference>
<dbReference type="EMBL" id="QGML01000126">
    <property type="protein sequence ID" value="TVY93476.1"/>
    <property type="molecule type" value="Genomic_DNA"/>
</dbReference>
<accession>A0A559MKJ7</accession>
<dbReference type="Gene3D" id="3.10.450.50">
    <property type="match status" value="1"/>
</dbReference>
<keyword evidence="1" id="KW-0560">Oxidoreductase</keyword>
<dbReference type="InterPro" id="IPR032710">
    <property type="entry name" value="NTF2-like_dom_sf"/>
</dbReference>
<keyword evidence="2" id="KW-1185">Reference proteome</keyword>
<dbReference type="PANTHER" id="PTHR39598:SF1">
    <property type="entry name" value="AUSTINOID BIOSYNTHESIS CLUSTERS PROTEIN F-RELATED"/>
    <property type="match status" value="1"/>
</dbReference>
<dbReference type="SUPFAM" id="SSF54427">
    <property type="entry name" value="NTF2-like"/>
    <property type="match status" value="1"/>
</dbReference>
<comment type="caution">
    <text evidence="1">The sequence shown here is derived from an EMBL/GenBank/DDBJ whole genome shotgun (WGS) entry which is preliminary data.</text>
</comment>
<protein>
    <submittedName>
        <fullName evidence="1">Monooxygenase</fullName>
    </submittedName>
</protein>
<organism evidence="1 2">
    <name type="scientific">Lachnellula willkommii</name>
    <dbReference type="NCBI Taxonomy" id="215461"/>
    <lineage>
        <taxon>Eukaryota</taxon>
        <taxon>Fungi</taxon>
        <taxon>Dikarya</taxon>
        <taxon>Ascomycota</taxon>
        <taxon>Pezizomycotina</taxon>
        <taxon>Leotiomycetes</taxon>
        <taxon>Helotiales</taxon>
        <taxon>Lachnaceae</taxon>
        <taxon>Lachnellula</taxon>
    </lineage>
</organism>
<keyword evidence="1" id="KW-0503">Monooxygenase</keyword>
<dbReference type="InterPro" id="IPR050977">
    <property type="entry name" value="Fungal_Meroterpenoid_Isomerase"/>
</dbReference>
<sequence>MASTADTQAATLDEFIASWKAWEPNAFLNTFDQDFSLVTLPSSIGMPPQPRAVIEKMLPIQMELVKDYQLQVRQVVHDAANNKAAVYATSTGDTELGPWATDYAVFITFNEAGDKVKLLEEMLDSAFMKDFGPKFGRYAQEQMAKRGF</sequence>
<dbReference type="Proteomes" id="UP000315522">
    <property type="component" value="Unassembled WGS sequence"/>
</dbReference>
<dbReference type="AlphaFoldDB" id="A0A559MKJ7"/>
<evidence type="ECO:0000313" key="1">
    <source>
        <dbReference type="EMBL" id="TVY93476.1"/>
    </source>
</evidence>
<proteinExistence type="predicted"/>
<evidence type="ECO:0000313" key="2">
    <source>
        <dbReference type="Proteomes" id="UP000315522"/>
    </source>
</evidence>
<name>A0A559MKJ7_9HELO</name>
<reference evidence="1 2" key="1">
    <citation type="submission" date="2018-05" db="EMBL/GenBank/DDBJ databases">
        <title>Genome sequencing and assembly of the regulated plant pathogen Lachnellula willkommii and related sister species for the development of diagnostic species identification markers.</title>
        <authorList>
            <person name="Giroux E."/>
            <person name="Bilodeau G."/>
        </authorList>
    </citation>
    <scope>NUCLEOTIDE SEQUENCE [LARGE SCALE GENOMIC DNA]</scope>
    <source>
        <strain evidence="1 2">CBS 172.35</strain>
    </source>
</reference>